<dbReference type="STRING" id="1848.SAMN05443637_103333"/>
<keyword evidence="2" id="KW-1185">Reference proteome</keyword>
<sequence>MLQAVLNGSRPADAHPALPVLARHLARDARDVARLGITSVHVHPRDPNLQETLDPMYVGDVVAAIRAEVPGMEIGVTTGRWIEPDPARRVQAVRAWGHLGIGKPDVCSVNVHESGWLEVCKAATSVGIGVELGVWTMGDAVTLRNNGVPPGTTRVLAESTVSDPETATAEAVRIMRALGPIDVPILLHGEEDGCWPVLEYAMRHNLDTRIGFEDVLVRPTGWLATGNDDLVREALRIKKELSAERR</sequence>
<gene>
    <name evidence="1" type="ORF">SAMN05443637_103333</name>
</gene>
<dbReference type="Gene3D" id="3.20.20.70">
    <property type="entry name" value="Aldolase class I"/>
    <property type="match status" value="2"/>
</dbReference>
<dbReference type="OrthoDB" id="3424160at2"/>
<evidence type="ECO:0000313" key="2">
    <source>
        <dbReference type="Proteomes" id="UP000184363"/>
    </source>
</evidence>
<dbReference type="Proteomes" id="UP000184363">
    <property type="component" value="Unassembled WGS sequence"/>
</dbReference>
<evidence type="ECO:0000313" key="1">
    <source>
        <dbReference type="EMBL" id="SHK19783.1"/>
    </source>
</evidence>
<protein>
    <submittedName>
        <fullName evidence="1">Uncharacterized conserved protein, DUF849 family</fullName>
    </submittedName>
</protein>
<reference evidence="1 2" key="1">
    <citation type="submission" date="2016-11" db="EMBL/GenBank/DDBJ databases">
        <authorList>
            <person name="Jaros S."/>
            <person name="Januszkiewicz K."/>
            <person name="Wedrychowicz H."/>
        </authorList>
    </citation>
    <scope>NUCLEOTIDE SEQUENCE [LARGE SCALE GENOMIC DNA]</scope>
    <source>
        <strain evidence="1 2">DSM 43832</strain>
    </source>
</reference>
<dbReference type="PANTHER" id="PTHR37418:SF1">
    <property type="entry name" value="3-KETO-5-AMINOHEXANOATE CLEAVAGE PROTEIN"/>
    <property type="match status" value="1"/>
</dbReference>
<organism evidence="1 2">
    <name type="scientific">Pseudonocardia thermophila</name>
    <dbReference type="NCBI Taxonomy" id="1848"/>
    <lineage>
        <taxon>Bacteria</taxon>
        <taxon>Bacillati</taxon>
        <taxon>Actinomycetota</taxon>
        <taxon>Actinomycetes</taxon>
        <taxon>Pseudonocardiales</taxon>
        <taxon>Pseudonocardiaceae</taxon>
        <taxon>Pseudonocardia</taxon>
    </lineage>
</organism>
<dbReference type="RefSeq" id="WP_073455839.1">
    <property type="nucleotide sequence ID" value="NZ_CALGVN010000015.1"/>
</dbReference>
<dbReference type="AlphaFoldDB" id="A0A1M6QIA2"/>
<dbReference type="GO" id="GO:0043720">
    <property type="term" value="F:3-keto-5-aminohexanoate cleavage activity"/>
    <property type="evidence" value="ECO:0007669"/>
    <property type="project" value="InterPro"/>
</dbReference>
<dbReference type="InterPro" id="IPR013785">
    <property type="entry name" value="Aldolase_TIM"/>
</dbReference>
<dbReference type="Pfam" id="PF05853">
    <property type="entry name" value="BKACE"/>
    <property type="match status" value="1"/>
</dbReference>
<proteinExistence type="predicted"/>
<accession>A0A1M6QIA2</accession>
<dbReference type="InterPro" id="IPR008567">
    <property type="entry name" value="BKACE"/>
</dbReference>
<dbReference type="PANTHER" id="PTHR37418">
    <property type="entry name" value="3-KETO-5-AMINOHEXANOATE CLEAVAGE ENZYME-RELATED"/>
    <property type="match status" value="1"/>
</dbReference>
<dbReference type="EMBL" id="FRAP01000003">
    <property type="protein sequence ID" value="SHK19783.1"/>
    <property type="molecule type" value="Genomic_DNA"/>
</dbReference>
<name>A0A1M6QIA2_PSETH</name>